<sequence>MKKLLILFTLILSFSSVAIELPDAKELGLIGEQTNGLLGVVESSVEVETLVKEINLRRLAKYSQIAEKNGMTLDQVSLLAGEKTIKKTAAGQYIQNASGQWVVK</sequence>
<gene>
    <name evidence="2" type="ORF">GCM10007916_33550</name>
</gene>
<dbReference type="EMBL" id="BSPQ01000019">
    <property type="protein sequence ID" value="GLS92285.1"/>
    <property type="molecule type" value="Genomic_DNA"/>
</dbReference>
<dbReference type="PIRSF" id="PIRSF025560">
    <property type="entry name" value="UCP025560"/>
    <property type="match status" value="1"/>
</dbReference>
<feature type="chain" id="PRO_5045119761" description="DUF1318 domain-containing protein" evidence="1">
    <location>
        <begin position="19"/>
        <end position="104"/>
    </location>
</feature>
<keyword evidence="1" id="KW-0732">Signal</keyword>
<evidence type="ECO:0000313" key="3">
    <source>
        <dbReference type="Proteomes" id="UP001157353"/>
    </source>
</evidence>
<evidence type="ECO:0008006" key="4">
    <source>
        <dbReference type="Google" id="ProtNLM"/>
    </source>
</evidence>
<evidence type="ECO:0000313" key="2">
    <source>
        <dbReference type="EMBL" id="GLS92285.1"/>
    </source>
</evidence>
<dbReference type="RefSeq" id="WP_284205381.1">
    <property type="nucleotide sequence ID" value="NZ_BSPQ01000019.1"/>
</dbReference>
<dbReference type="Proteomes" id="UP001157353">
    <property type="component" value="Unassembled WGS sequence"/>
</dbReference>
<feature type="signal peptide" evidence="1">
    <location>
        <begin position="1"/>
        <end position="18"/>
    </location>
</feature>
<reference evidence="3" key="1">
    <citation type="journal article" date="2019" name="Int. J. Syst. Evol. Microbiol.">
        <title>The Global Catalogue of Microorganisms (GCM) 10K type strain sequencing project: providing services to taxonomists for standard genome sequencing and annotation.</title>
        <authorList>
            <consortium name="The Broad Institute Genomics Platform"/>
            <consortium name="The Broad Institute Genome Sequencing Center for Infectious Disease"/>
            <person name="Wu L."/>
            <person name="Ma J."/>
        </authorList>
    </citation>
    <scope>NUCLEOTIDE SEQUENCE [LARGE SCALE GENOMIC DNA]</scope>
    <source>
        <strain evidence="3">NBRC 103166</strain>
    </source>
</reference>
<comment type="caution">
    <text evidence="2">The sequence shown here is derived from an EMBL/GenBank/DDBJ whole genome shotgun (WGS) entry which is preliminary data.</text>
</comment>
<dbReference type="Pfam" id="PF07027">
    <property type="entry name" value="DUF1318"/>
    <property type="match status" value="1"/>
</dbReference>
<name>A0ABQ6E514_9GAMM</name>
<accession>A0ABQ6E514</accession>
<dbReference type="InterPro" id="IPR008309">
    <property type="entry name" value="YdbL"/>
</dbReference>
<proteinExistence type="predicted"/>
<evidence type="ECO:0000256" key="1">
    <source>
        <dbReference type="SAM" id="SignalP"/>
    </source>
</evidence>
<keyword evidence="3" id="KW-1185">Reference proteome</keyword>
<protein>
    <recommendedName>
        <fullName evidence="4">DUF1318 domain-containing protein</fullName>
    </recommendedName>
</protein>
<organism evidence="2 3">
    <name type="scientific">Psychromonas marina</name>
    <dbReference type="NCBI Taxonomy" id="88364"/>
    <lineage>
        <taxon>Bacteria</taxon>
        <taxon>Pseudomonadati</taxon>
        <taxon>Pseudomonadota</taxon>
        <taxon>Gammaproteobacteria</taxon>
        <taxon>Alteromonadales</taxon>
        <taxon>Psychromonadaceae</taxon>
        <taxon>Psychromonas</taxon>
    </lineage>
</organism>